<name>A0A1Z5J9K1_FISSO</name>
<dbReference type="PROSITE" id="PS51778">
    <property type="entry name" value="VAST"/>
    <property type="match status" value="1"/>
</dbReference>
<dbReference type="GO" id="GO:0016020">
    <property type="term" value="C:membrane"/>
    <property type="evidence" value="ECO:0007669"/>
    <property type="project" value="UniProtKB-SubCell"/>
</dbReference>
<evidence type="ECO:0000256" key="3">
    <source>
        <dbReference type="SAM" id="Phobius"/>
    </source>
</evidence>
<evidence type="ECO:0000313" key="6">
    <source>
        <dbReference type="Proteomes" id="UP000198406"/>
    </source>
</evidence>
<dbReference type="EMBL" id="BDSP01000022">
    <property type="protein sequence ID" value="GAX10665.1"/>
    <property type="molecule type" value="Genomic_DNA"/>
</dbReference>
<evidence type="ECO:0000313" key="5">
    <source>
        <dbReference type="EMBL" id="GAX10665.1"/>
    </source>
</evidence>
<keyword evidence="3" id="KW-1133">Transmembrane helix</keyword>
<reference evidence="5 6" key="1">
    <citation type="journal article" date="2015" name="Plant Cell">
        <title>Oil accumulation by the oleaginous diatom Fistulifera solaris as revealed by the genome and transcriptome.</title>
        <authorList>
            <person name="Tanaka T."/>
            <person name="Maeda Y."/>
            <person name="Veluchamy A."/>
            <person name="Tanaka M."/>
            <person name="Abida H."/>
            <person name="Marechal E."/>
            <person name="Bowler C."/>
            <person name="Muto M."/>
            <person name="Sunaga Y."/>
            <person name="Tanaka M."/>
            <person name="Yoshino T."/>
            <person name="Taniguchi T."/>
            <person name="Fukuda Y."/>
            <person name="Nemoto M."/>
            <person name="Matsumoto M."/>
            <person name="Wong P.S."/>
            <person name="Aburatani S."/>
            <person name="Fujibuchi W."/>
        </authorList>
    </citation>
    <scope>NUCLEOTIDE SEQUENCE [LARGE SCALE GENOMIC DNA]</scope>
    <source>
        <strain evidence="5 6">JPCC DA0580</strain>
    </source>
</reference>
<feature type="transmembrane region" description="Helical" evidence="3">
    <location>
        <begin position="150"/>
        <end position="173"/>
    </location>
</feature>
<keyword evidence="2 3" id="KW-0472">Membrane</keyword>
<evidence type="ECO:0000256" key="1">
    <source>
        <dbReference type="ARBA" id="ARBA00004370"/>
    </source>
</evidence>
<accession>A0A1Z5J9K1</accession>
<sequence length="198" mass="23046">MTRSITFTHPVKAMAMGLGPSEARTKRHQRLWRFDQGMLLENTTYIEGIPHADTFCICDRWLIAQSTSTSVQLSSSFEIQFTKRSLFRSLIEKSVKRETLEWWTGYTKMIQDVLSQGALEPLIPSDAMLWKESSLILERLDRQYVWTIRLFLFVIFLLFCILLLLVSLITVFANEIELLRAALEHKKMISPNCLIEEL</sequence>
<dbReference type="AlphaFoldDB" id="A0A1Z5J9K1"/>
<dbReference type="Pfam" id="PF16016">
    <property type="entry name" value="VASt"/>
    <property type="match status" value="1"/>
</dbReference>
<dbReference type="InterPro" id="IPR031968">
    <property type="entry name" value="VASt"/>
</dbReference>
<dbReference type="Proteomes" id="UP000198406">
    <property type="component" value="Unassembled WGS sequence"/>
</dbReference>
<dbReference type="PANTHER" id="PTHR47666:SF1">
    <property type="entry name" value="PROTEIN VASCULAR ASSOCIATED DEATH 1, CHLOROPLASTIC"/>
    <property type="match status" value="1"/>
</dbReference>
<dbReference type="InParanoid" id="A0A1Z5J9K1"/>
<keyword evidence="3" id="KW-0812">Transmembrane</keyword>
<dbReference type="PANTHER" id="PTHR47666">
    <property type="entry name" value="PROTEIN VASCULAR ASSOCIATED DEATH 1, CHLOROPLASTIC"/>
    <property type="match status" value="1"/>
</dbReference>
<feature type="domain" description="VASt" evidence="4">
    <location>
        <begin position="1"/>
        <end position="118"/>
    </location>
</feature>
<organism evidence="5 6">
    <name type="scientific">Fistulifera solaris</name>
    <name type="common">Oleaginous diatom</name>
    <dbReference type="NCBI Taxonomy" id="1519565"/>
    <lineage>
        <taxon>Eukaryota</taxon>
        <taxon>Sar</taxon>
        <taxon>Stramenopiles</taxon>
        <taxon>Ochrophyta</taxon>
        <taxon>Bacillariophyta</taxon>
        <taxon>Bacillariophyceae</taxon>
        <taxon>Bacillariophycidae</taxon>
        <taxon>Naviculales</taxon>
        <taxon>Naviculaceae</taxon>
        <taxon>Fistulifera</taxon>
    </lineage>
</organism>
<protein>
    <recommendedName>
        <fullName evidence="4">VASt domain-containing protein</fullName>
    </recommendedName>
</protein>
<evidence type="ECO:0000256" key="2">
    <source>
        <dbReference type="ARBA" id="ARBA00023136"/>
    </source>
</evidence>
<evidence type="ECO:0000259" key="4">
    <source>
        <dbReference type="PROSITE" id="PS51778"/>
    </source>
</evidence>
<comment type="caution">
    <text evidence="5">The sequence shown here is derived from an EMBL/GenBank/DDBJ whole genome shotgun (WGS) entry which is preliminary data.</text>
</comment>
<proteinExistence type="predicted"/>
<gene>
    <name evidence="5" type="ORF">FisN_14Lh173</name>
</gene>
<keyword evidence="6" id="KW-1185">Reference proteome</keyword>
<comment type="subcellular location">
    <subcellularLocation>
        <location evidence="1">Membrane</location>
    </subcellularLocation>
</comment>